<comment type="caution">
    <text evidence="2">The sequence shown here is derived from an EMBL/GenBank/DDBJ whole genome shotgun (WGS) entry which is preliminary data.</text>
</comment>
<feature type="compositionally biased region" description="Low complexity" evidence="1">
    <location>
        <begin position="168"/>
        <end position="194"/>
    </location>
</feature>
<evidence type="ECO:0000256" key="1">
    <source>
        <dbReference type="SAM" id="MobiDB-lite"/>
    </source>
</evidence>
<dbReference type="AlphaFoldDB" id="A0AAD5X428"/>
<evidence type="ECO:0000313" key="2">
    <source>
        <dbReference type="EMBL" id="KAJ3050800.1"/>
    </source>
</evidence>
<feature type="compositionally biased region" description="Basic residues" evidence="1">
    <location>
        <begin position="201"/>
        <end position="211"/>
    </location>
</feature>
<dbReference type="EMBL" id="JADGJD010000471">
    <property type="protein sequence ID" value="KAJ3050800.1"/>
    <property type="molecule type" value="Genomic_DNA"/>
</dbReference>
<feature type="compositionally biased region" description="Basic residues" evidence="1">
    <location>
        <begin position="122"/>
        <end position="137"/>
    </location>
</feature>
<gene>
    <name evidence="2" type="ORF">HK097_008219</name>
</gene>
<keyword evidence="3" id="KW-1185">Reference proteome</keyword>
<name>A0AAD5X428_9FUNG</name>
<dbReference type="Proteomes" id="UP001212841">
    <property type="component" value="Unassembled WGS sequence"/>
</dbReference>
<accession>A0AAD5X428</accession>
<feature type="region of interest" description="Disordered" evidence="1">
    <location>
        <begin position="84"/>
        <end position="244"/>
    </location>
</feature>
<reference evidence="2" key="1">
    <citation type="submission" date="2020-05" db="EMBL/GenBank/DDBJ databases">
        <title>Phylogenomic resolution of chytrid fungi.</title>
        <authorList>
            <person name="Stajich J.E."/>
            <person name="Amses K."/>
            <person name="Simmons R."/>
            <person name="Seto K."/>
            <person name="Myers J."/>
            <person name="Bonds A."/>
            <person name="Quandt C.A."/>
            <person name="Barry K."/>
            <person name="Liu P."/>
            <person name="Grigoriev I."/>
            <person name="Longcore J.E."/>
            <person name="James T.Y."/>
        </authorList>
    </citation>
    <scope>NUCLEOTIDE SEQUENCE</scope>
    <source>
        <strain evidence="2">JEL0318</strain>
    </source>
</reference>
<evidence type="ECO:0000313" key="3">
    <source>
        <dbReference type="Proteomes" id="UP001212841"/>
    </source>
</evidence>
<feature type="compositionally biased region" description="Polar residues" evidence="1">
    <location>
        <begin position="228"/>
        <end position="244"/>
    </location>
</feature>
<proteinExistence type="predicted"/>
<protein>
    <submittedName>
        <fullName evidence="2">Uncharacterized protein</fullName>
    </submittedName>
</protein>
<organism evidence="2 3">
    <name type="scientific">Rhizophlyctis rosea</name>
    <dbReference type="NCBI Taxonomy" id="64517"/>
    <lineage>
        <taxon>Eukaryota</taxon>
        <taxon>Fungi</taxon>
        <taxon>Fungi incertae sedis</taxon>
        <taxon>Chytridiomycota</taxon>
        <taxon>Chytridiomycota incertae sedis</taxon>
        <taxon>Chytridiomycetes</taxon>
        <taxon>Rhizophlyctidales</taxon>
        <taxon>Rhizophlyctidaceae</taxon>
        <taxon>Rhizophlyctis</taxon>
    </lineage>
</organism>
<sequence>MPVRALEERQGEQYCRKHVAGYNRRKPMFAVANRLAMEANAGNGNELEGNHIREAIRQMAADQKRMNVGFPKYLRFIRHKKIWQLGQGPPPASEGKKRKRDPDHCKTTPAADAATVNPLSKRSQRKRGPRKSQRKKAKPSDGLPDALRSVDTSSEDTGTPAHDLPIIDTPTTTPSPSSTNSSPPADAADAASTPTHDEINKKKRKRAKRTKPANTASQNDDAEHDTSLRNTTANSPSAATDRPVQTWTTATLDQLPQFSTTVTFDEQPQTSAITTFTQPPPIWTTTLLPQTPKTSATTTFDRPLQTPATKTVTKYLEIGNVKNTSAEPPTDPLKHVTDLSATLDVVIMKRQTLAAKLVKEWRASAVRLLEKLGCKCEKDWRSNTTATQFVDLGILESELESKLKWETRPTVTQFAAMSLRLRENLGRPLGRRTLVQQFEELREHIVSIQKQLKGVDPANLLQTIYLRSLKYTCAIKAEEKVDLRFSSEAHRIYKALGADRTFEEIIAWDPQRMAKHLREILKNDDELNRIQERLKDHPFVNQYLMKHEKLFHQNWRPEHGSAKKYNYDGHRQAMRTSTKVLKAEYDEAVAELLAQL</sequence>
<feature type="region of interest" description="Disordered" evidence="1">
    <location>
        <begin position="273"/>
        <end position="301"/>
    </location>
</feature>